<keyword evidence="2" id="KW-1185">Reference proteome</keyword>
<gene>
    <name evidence="1" type="ORF">ACFPZN_49270</name>
</gene>
<sequence length="156" mass="17869">MPRRRPGALRAPRRPRPITWAGDLERVDRLSIDASAAVHLAERLSPDADVRPGKTAHRLHIYRSFLRQPGNRLRLVTSLMPSCPGCQDDDVAVARDGLEAVLETLPPWARRELSRLLADLDAEFARRTLPTFDPSRRLDWEGNPTPWWHHRAYTDD</sequence>
<dbReference type="EMBL" id="JBHSON010000118">
    <property type="protein sequence ID" value="MFC5753660.1"/>
    <property type="molecule type" value="Genomic_DNA"/>
</dbReference>
<organism evidence="1 2">
    <name type="scientific">Actinomadura rugatobispora</name>
    <dbReference type="NCBI Taxonomy" id="1994"/>
    <lineage>
        <taxon>Bacteria</taxon>
        <taxon>Bacillati</taxon>
        <taxon>Actinomycetota</taxon>
        <taxon>Actinomycetes</taxon>
        <taxon>Streptosporangiales</taxon>
        <taxon>Thermomonosporaceae</taxon>
        <taxon>Actinomadura</taxon>
    </lineage>
</organism>
<accession>A0ABW1AGN3</accession>
<dbReference type="Proteomes" id="UP001596074">
    <property type="component" value="Unassembled WGS sequence"/>
</dbReference>
<reference evidence="2" key="1">
    <citation type="journal article" date="2019" name="Int. J. Syst. Evol. Microbiol.">
        <title>The Global Catalogue of Microorganisms (GCM) 10K type strain sequencing project: providing services to taxonomists for standard genome sequencing and annotation.</title>
        <authorList>
            <consortium name="The Broad Institute Genomics Platform"/>
            <consortium name="The Broad Institute Genome Sequencing Center for Infectious Disease"/>
            <person name="Wu L."/>
            <person name="Ma J."/>
        </authorList>
    </citation>
    <scope>NUCLEOTIDE SEQUENCE [LARGE SCALE GENOMIC DNA]</scope>
    <source>
        <strain evidence="2">KCTC 42087</strain>
    </source>
</reference>
<dbReference type="RefSeq" id="WP_378290910.1">
    <property type="nucleotide sequence ID" value="NZ_JBHSON010000118.1"/>
</dbReference>
<name>A0ABW1AGN3_9ACTN</name>
<protein>
    <submittedName>
        <fullName evidence="1">Uncharacterized protein</fullName>
    </submittedName>
</protein>
<evidence type="ECO:0000313" key="1">
    <source>
        <dbReference type="EMBL" id="MFC5753660.1"/>
    </source>
</evidence>
<proteinExistence type="predicted"/>
<evidence type="ECO:0000313" key="2">
    <source>
        <dbReference type="Proteomes" id="UP001596074"/>
    </source>
</evidence>
<comment type="caution">
    <text evidence="1">The sequence shown here is derived from an EMBL/GenBank/DDBJ whole genome shotgun (WGS) entry which is preliminary data.</text>
</comment>